<evidence type="ECO:0000313" key="2">
    <source>
        <dbReference type="EMBL" id="GIJ64631.1"/>
    </source>
</evidence>
<comment type="caution">
    <text evidence="2">The sequence shown here is derived from an EMBL/GenBank/DDBJ whole genome shotgun (WGS) entry which is preliminary data.</text>
</comment>
<gene>
    <name evidence="2" type="ORF">Vau01_121470</name>
</gene>
<dbReference type="PRINTS" id="PR00038">
    <property type="entry name" value="HTHLUXR"/>
</dbReference>
<dbReference type="GO" id="GO:0003677">
    <property type="term" value="F:DNA binding"/>
    <property type="evidence" value="ECO:0007669"/>
    <property type="project" value="InterPro"/>
</dbReference>
<dbReference type="PROSITE" id="PS50043">
    <property type="entry name" value="HTH_LUXR_2"/>
    <property type="match status" value="1"/>
</dbReference>
<dbReference type="PANTHER" id="PTHR34293:SF1">
    <property type="entry name" value="HTH-TYPE TRANSCRIPTIONAL REGULATOR TRMBL2"/>
    <property type="match status" value="1"/>
</dbReference>
<reference evidence="2" key="1">
    <citation type="submission" date="2021-01" db="EMBL/GenBank/DDBJ databases">
        <title>Whole genome shotgun sequence of Virgisporangium aurantiacum NBRC 16421.</title>
        <authorList>
            <person name="Komaki H."/>
            <person name="Tamura T."/>
        </authorList>
    </citation>
    <scope>NUCLEOTIDE SEQUENCE</scope>
    <source>
        <strain evidence="2">NBRC 16421</strain>
    </source>
</reference>
<proteinExistence type="predicted"/>
<dbReference type="SMART" id="SM00421">
    <property type="entry name" value="HTH_LUXR"/>
    <property type="match status" value="1"/>
</dbReference>
<dbReference type="AlphaFoldDB" id="A0A8J4E7J8"/>
<protein>
    <recommendedName>
        <fullName evidence="1">HTH luxR-type domain-containing protein</fullName>
    </recommendedName>
</protein>
<organism evidence="2 3">
    <name type="scientific">Virgisporangium aurantiacum</name>
    <dbReference type="NCBI Taxonomy" id="175570"/>
    <lineage>
        <taxon>Bacteria</taxon>
        <taxon>Bacillati</taxon>
        <taxon>Actinomycetota</taxon>
        <taxon>Actinomycetes</taxon>
        <taxon>Micromonosporales</taxon>
        <taxon>Micromonosporaceae</taxon>
        <taxon>Virgisporangium</taxon>
    </lineage>
</organism>
<evidence type="ECO:0000259" key="1">
    <source>
        <dbReference type="PROSITE" id="PS50043"/>
    </source>
</evidence>
<evidence type="ECO:0000313" key="3">
    <source>
        <dbReference type="Proteomes" id="UP000612585"/>
    </source>
</evidence>
<accession>A0A8J4E7J8</accession>
<dbReference type="Gene3D" id="1.10.10.10">
    <property type="entry name" value="Winged helix-like DNA-binding domain superfamily/Winged helix DNA-binding domain"/>
    <property type="match status" value="1"/>
</dbReference>
<dbReference type="InterPro" id="IPR000792">
    <property type="entry name" value="Tscrpt_reg_LuxR_C"/>
</dbReference>
<dbReference type="PANTHER" id="PTHR34293">
    <property type="entry name" value="HTH-TYPE TRANSCRIPTIONAL REGULATOR TRMBL2"/>
    <property type="match status" value="1"/>
</dbReference>
<name>A0A8J4E7J8_9ACTN</name>
<sequence>MRGEIAVPDRSLSVTGVAVPLLTAWGGSPDADLVFRFLVAHGPHDAEALRRELSMSRHRIAVALEELADSNAVRAASRPGRRGIDATIWHPRPPALVVAALRQRQLRAAQASLKVHRRLATLTELDPDLRVDMNAGMTGRPLHGLSRVRSRLGDLVDATRHEHLSMHPEPAFDRATVQASASLDHDLLARNVTVLSLGVPPSVEDITAAHTLELTHLGMQYRELPTLPAKMFLFDRRTVIVPMDPHDIAKGALEVAAPSMAERLAAWFMSRWSDARPPKSTTAAAVQLTPRERRVVALLAAGHTDTSAAARLGLSERTVAYAIRGVMERYGVQNRFQLGLVLGASMSTPDLAEDTKEKQ</sequence>
<dbReference type="InterPro" id="IPR036388">
    <property type="entry name" value="WH-like_DNA-bd_sf"/>
</dbReference>
<dbReference type="EMBL" id="BOPG01000123">
    <property type="protein sequence ID" value="GIJ64631.1"/>
    <property type="molecule type" value="Genomic_DNA"/>
</dbReference>
<dbReference type="SUPFAM" id="SSF46894">
    <property type="entry name" value="C-terminal effector domain of the bipartite response regulators"/>
    <property type="match status" value="1"/>
</dbReference>
<dbReference type="InterPro" id="IPR016032">
    <property type="entry name" value="Sig_transdc_resp-reg_C-effctor"/>
</dbReference>
<dbReference type="InterPro" id="IPR051797">
    <property type="entry name" value="TrmB-like"/>
</dbReference>
<keyword evidence="3" id="KW-1185">Reference proteome</keyword>
<dbReference type="Pfam" id="PF00196">
    <property type="entry name" value="GerE"/>
    <property type="match status" value="1"/>
</dbReference>
<feature type="domain" description="HTH luxR-type" evidence="1">
    <location>
        <begin position="281"/>
        <end position="346"/>
    </location>
</feature>
<dbReference type="Proteomes" id="UP000612585">
    <property type="component" value="Unassembled WGS sequence"/>
</dbReference>
<dbReference type="GO" id="GO:0006355">
    <property type="term" value="P:regulation of DNA-templated transcription"/>
    <property type="evidence" value="ECO:0007669"/>
    <property type="project" value="InterPro"/>
</dbReference>
<dbReference type="CDD" id="cd06170">
    <property type="entry name" value="LuxR_C_like"/>
    <property type="match status" value="1"/>
</dbReference>